<protein>
    <submittedName>
        <fullName evidence="3">Uncharacterized protein</fullName>
    </submittedName>
</protein>
<reference evidence="3" key="1">
    <citation type="submission" date="2019-08" db="EMBL/GenBank/DDBJ databases">
        <authorList>
            <person name="Kucharzyk K."/>
            <person name="Murdoch R.W."/>
            <person name="Higgins S."/>
            <person name="Loffler F."/>
        </authorList>
    </citation>
    <scope>NUCLEOTIDE SEQUENCE</scope>
</reference>
<feature type="transmembrane region" description="Helical" evidence="2">
    <location>
        <begin position="14"/>
        <end position="36"/>
    </location>
</feature>
<organism evidence="3">
    <name type="scientific">bioreactor metagenome</name>
    <dbReference type="NCBI Taxonomy" id="1076179"/>
    <lineage>
        <taxon>unclassified sequences</taxon>
        <taxon>metagenomes</taxon>
        <taxon>ecological metagenomes</taxon>
    </lineage>
</organism>
<evidence type="ECO:0000313" key="3">
    <source>
        <dbReference type="EMBL" id="MPM53409.1"/>
    </source>
</evidence>
<comment type="caution">
    <text evidence="3">The sequence shown here is derived from an EMBL/GenBank/DDBJ whole genome shotgun (WGS) entry which is preliminary data.</text>
</comment>
<sequence length="236" mass="27329">MNILIQFTENDKRLAIAILLVLILIFVLVGYIGMLITRVMKWQGKRVDNMMHDITVTRVVNDKKAFKKVASKKSWRYFFKKSWIPILILLAAFAVLFLAESLNGFTYDIFDYQKTGFNTLFFIWKDTGDKHAFMQIAGFELTTTINLIHSPEFHIEAIWSYVFTPIFLTGAIWYLIDVQCLISRTIRIEQLSRSVFDKSMDNINMITNPTGAINNPQQVPPPNNNQNNNPPQNPFK</sequence>
<feature type="region of interest" description="Disordered" evidence="1">
    <location>
        <begin position="207"/>
        <end position="236"/>
    </location>
</feature>
<evidence type="ECO:0000256" key="1">
    <source>
        <dbReference type="SAM" id="MobiDB-lite"/>
    </source>
</evidence>
<name>A0A645AJS7_9ZZZZ</name>
<dbReference type="EMBL" id="VSSQ01014319">
    <property type="protein sequence ID" value="MPM53409.1"/>
    <property type="molecule type" value="Genomic_DNA"/>
</dbReference>
<keyword evidence="2" id="KW-0812">Transmembrane</keyword>
<accession>A0A645AJS7</accession>
<evidence type="ECO:0000256" key="2">
    <source>
        <dbReference type="SAM" id="Phobius"/>
    </source>
</evidence>
<feature type="transmembrane region" description="Helical" evidence="2">
    <location>
        <begin position="82"/>
        <end position="99"/>
    </location>
</feature>
<gene>
    <name evidence="3" type="ORF">SDC9_100177</name>
</gene>
<keyword evidence="2" id="KW-1133">Transmembrane helix</keyword>
<dbReference type="AlphaFoldDB" id="A0A645AJS7"/>
<keyword evidence="2" id="KW-0472">Membrane</keyword>
<proteinExistence type="predicted"/>
<feature type="transmembrane region" description="Helical" evidence="2">
    <location>
        <begin position="158"/>
        <end position="176"/>
    </location>
</feature>